<dbReference type="EMBL" id="CAJPVJ010006633">
    <property type="protein sequence ID" value="CAG2170603.1"/>
    <property type="molecule type" value="Genomic_DNA"/>
</dbReference>
<dbReference type="SMART" id="SM00034">
    <property type="entry name" value="CLECT"/>
    <property type="match status" value="1"/>
</dbReference>
<name>A0A7R9QPF4_9ACAR</name>
<dbReference type="Gene3D" id="3.10.100.10">
    <property type="entry name" value="Mannose-Binding Protein A, subunit A"/>
    <property type="match status" value="1"/>
</dbReference>
<evidence type="ECO:0000313" key="3">
    <source>
        <dbReference type="Proteomes" id="UP000728032"/>
    </source>
</evidence>
<dbReference type="Pfam" id="PF00059">
    <property type="entry name" value="Lectin_C"/>
    <property type="match status" value="1"/>
</dbReference>
<dbReference type="Proteomes" id="UP000728032">
    <property type="component" value="Unassembled WGS sequence"/>
</dbReference>
<dbReference type="InterPro" id="IPR001304">
    <property type="entry name" value="C-type_lectin-like"/>
</dbReference>
<organism evidence="2">
    <name type="scientific">Oppiella nova</name>
    <dbReference type="NCBI Taxonomy" id="334625"/>
    <lineage>
        <taxon>Eukaryota</taxon>
        <taxon>Metazoa</taxon>
        <taxon>Ecdysozoa</taxon>
        <taxon>Arthropoda</taxon>
        <taxon>Chelicerata</taxon>
        <taxon>Arachnida</taxon>
        <taxon>Acari</taxon>
        <taxon>Acariformes</taxon>
        <taxon>Sarcoptiformes</taxon>
        <taxon>Oribatida</taxon>
        <taxon>Brachypylina</taxon>
        <taxon>Oppioidea</taxon>
        <taxon>Oppiidae</taxon>
        <taxon>Oppiella</taxon>
    </lineage>
</organism>
<dbReference type="OrthoDB" id="6515532at2759"/>
<dbReference type="InterPro" id="IPR016187">
    <property type="entry name" value="CTDL_fold"/>
</dbReference>
<proteinExistence type="predicted"/>
<dbReference type="SUPFAM" id="SSF56436">
    <property type="entry name" value="C-type lectin-like"/>
    <property type="match status" value="1"/>
</dbReference>
<evidence type="ECO:0000259" key="1">
    <source>
        <dbReference type="PROSITE" id="PS50041"/>
    </source>
</evidence>
<dbReference type="InterPro" id="IPR050111">
    <property type="entry name" value="C-type_lectin/snaclec_domain"/>
</dbReference>
<evidence type="ECO:0000313" key="2">
    <source>
        <dbReference type="EMBL" id="CAD7653416.1"/>
    </source>
</evidence>
<dbReference type="InterPro" id="IPR016186">
    <property type="entry name" value="C-type_lectin-like/link_sf"/>
</dbReference>
<dbReference type="PROSITE" id="PS50041">
    <property type="entry name" value="C_TYPE_LECTIN_2"/>
    <property type="match status" value="1"/>
</dbReference>
<accession>A0A7R9QPF4</accession>
<dbReference type="EMBL" id="OC921458">
    <property type="protein sequence ID" value="CAD7653416.1"/>
    <property type="molecule type" value="Genomic_DNA"/>
</dbReference>
<keyword evidence="3" id="KW-1185">Reference proteome</keyword>
<dbReference type="PANTHER" id="PTHR22803">
    <property type="entry name" value="MANNOSE, PHOSPHOLIPASE, LECTIN RECEPTOR RELATED"/>
    <property type="match status" value="1"/>
</dbReference>
<gene>
    <name evidence="2" type="ORF">ONB1V03_LOCUS10070</name>
</gene>
<feature type="domain" description="C-type lectin" evidence="1">
    <location>
        <begin position="39"/>
        <end position="132"/>
    </location>
</feature>
<protein>
    <recommendedName>
        <fullName evidence="1">C-type lectin domain-containing protein</fullName>
    </recommendedName>
</protein>
<sequence length="147" mass="16520">MAGKSSDRDSEPMSRESQVFAEINQATANGPCGDWTSYHDQKCFKIIAAVGTQQEAMAACKQLDSHSTLPTIKSLDENTFIYNMVKPYASQATSIWLGTLYLSNTFQWVDHTAISYKNYAYPANIHNQCMQMSLHITTLTHQSYHSL</sequence>
<dbReference type="AlphaFoldDB" id="A0A7R9QPF4"/>
<dbReference type="CDD" id="cd00037">
    <property type="entry name" value="CLECT"/>
    <property type="match status" value="1"/>
</dbReference>
<reference evidence="2" key="1">
    <citation type="submission" date="2020-11" db="EMBL/GenBank/DDBJ databases">
        <authorList>
            <person name="Tran Van P."/>
        </authorList>
    </citation>
    <scope>NUCLEOTIDE SEQUENCE</scope>
</reference>